<keyword evidence="4" id="KW-1185">Reference proteome</keyword>
<evidence type="ECO:0000256" key="1">
    <source>
        <dbReference type="ARBA" id="ARBA00022801"/>
    </source>
</evidence>
<dbReference type="NCBIfam" id="TIGR00369">
    <property type="entry name" value="unchar_dom_1"/>
    <property type="match status" value="1"/>
</dbReference>
<reference evidence="3" key="1">
    <citation type="journal article" date="2014" name="Int. J. Syst. Evol. Microbiol.">
        <title>Complete genome sequence of Corynebacterium casei LMG S-19264T (=DSM 44701T), isolated from a smear-ripened cheese.</title>
        <authorList>
            <consortium name="US DOE Joint Genome Institute (JGI-PGF)"/>
            <person name="Walter F."/>
            <person name="Albersmeier A."/>
            <person name="Kalinowski J."/>
            <person name="Ruckert C."/>
        </authorList>
    </citation>
    <scope>NUCLEOTIDE SEQUENCE</scope>
    <source>
        <strain evidence="3">CCM 7905</strain>
    </source>
</reference>
<reference evidence="3" key="2">
    <citation type="submission" date="2020-09" db="EMBL/GenBank/DDBJ databases">
        <authorList>
            <person name="Sun Q."/>
            <person name="Sedlacek I."/>
        </authorList>
    </citation>
    <scope>NUCLEOTIDE SEQUENCE</scope>
    <source>
        <strain evidence="3">CCM 7905</strain>
    </source>
</reference>
<protein>
    <submittedName>
        <fullName evidence="3">Phenylacetic acid degradation protein PaaD</fullName>
    </submittedName>
</protein>
<dbReference type="InterPro" id="IPR052723">
    <property type="entry name" value="Acyl-CoA_thioesterase_PaaI"/>
</dbReference>
<dbReference type="GO" id="GO:0016289">
    <property type="term" value="F:acyl-CoA hydrolase activity"/>
    <property type="evidence" value="ECO:0007669"/>
    <property type="project" value="TreeGrafter"/>
</dbReference>
<accession>A0A917LIL9</accession>
<dbReference type="InterPro" id="IPR003736">
    <property type="entry name" value="PAAI_dom"/>
</dbReference>
<comment type="caution">
    <text evidence="3">The sequence shown here is derived from an EMBL/GenBank/DDBJ whole genome shotgun (WGS) entry which is preliminary data.</text>
</comment>
<dbReference type="AlphaFoldDB" id="A0A917LIL9"/>
<dbReference type="SUPFAM" id="SSF54637">
    <property type="entry name" value="Thioesterase/thiol ester dehydrase-isomerase"/>
    <property type="match status" value="1"/>
</dbReference>
<organism evidence="3 4">
    <name type="scientific">Rhodococcoides trifolii</name>
    <dbReference type="NCBI Taxonomy" id="908250"/>
    <lineage>
        <taxon>Bacteria</taxon>
        <taxon>Bacillati</taxon>
        <taxon>Actinomycetota</taxon>
        <taxon>Actinomycetes</taxon>
        <taxon>Mycobacteriales</taxon>
        <taxon>Nocardiaceae</taxon>
        <taxon>Rhodococcoides</taxon>
    </lineage>
</organism>
<evidence type="ECO:0000313" key="4">
    <source>
        <dbReference type="Proteomes" id="UP000654257"/>
    </source>
</evidence>
<sequence length="138" mass="14305">MLARDHSATGNGMTVLSAENGSASVSVVVDRSWVNGHGLAHGGLVFSLADTAFACAANSRSPGTVTAGAEIVYYSPSREGDTLVADATVRHLAGRHSLVDVTVRRDSVVVAEYRGRGAVARQPAQQTELGAAADDERK</sequence>
<gene>
    <name evidence="3" type="ORF">GCM10007304_45870</name>
</gene>
<dbReference type="InterPro" id="IPR006683">
    <property type="entry name" value="Thioestr_dom"/>
</dbReference>
<dbReference type="PANTHER" id="PTHR42856:SF1">
    <property type="entry name" value="ACYL-COENZYME A THIOESTERASE PAAI"/>
    <property type="match status" value="1"/>
</dbReference>
<dbReference type="PANTHER" id="PTHR42856">
    <property type="entry name" value="ACYL-COENZYME A THIOESTERASE PAAI"/>
    <property type="match status" value="1"/>
</dbReference>
<dbReference type="Pfam" id="PF03061">
    <property type="entry name" value="4HBT"/>
    <property type="match status" value="1"/>
</dbReference>
<dbReference type="InterPro" id="IPR029069">
    <property type="entry name" value="HotDog_dom_sf"/>
</dbReference>
<keyword evidence="1" id="KW-0378">Hydrolase</keyword>
<proteinExistence type="predicted"/>
<dbReference type="Proteomes" id="UP000654257">
    <property type="component" value="Unassembled WGS sequence"/>
</dbReference>
<dbReference type="CDD" id="cd03443">
    <property type="entry name" value="PaaI_thioesterase"/>
    <property type="match status" value="1"/>
</dbReference>
<feature type="domain" description="Thioesterase" evidence="2">
    <location>
        <begin position="37"/>
        <end position="108"/>
    </location>
</feature>
<evidence type="ECO:0000313" key="3">
    <source>
        <dbReference type="EMBL" id="GGG26907.1"/>
    </source>
</evidence>
<dbReference type="Gene3D" id="3.10.129.10">
    <property type="entry name" value="Hotdog Thioesterase"/>
    <property type="match status" value="1"/>
</dbReference>
<evidence type="ECO:0000259" key="2">
    <source>
        <dbReference type="Pfam" id="PF03061"/>
    </source>
</evidence>
<dbReference type="EMBL" id="BMCU01000006">
    <property type="protein sequence ID" value="GGG26907.1"/>
    <property type="molecule type" value="Genomic_DNA"/>
</dbReference>
<name>A0A917LIL9_9NOCA</name>